<dbReference type="PANTHER" id="PTHR43528">
    <property type="entry name" value="ALPHA-KETOGLUTARATE PERMEASE"/>
    <property type="match status" value="1"/>
</dbReference>
<evidence type="ECO:0000313" key="11">
    <source>
        <dbReference type="Proteomes" id="UP000294155"/>
    </source>
</evidence>
<keyword evidence="11" id="KW-1185">Reference proteome</keyword>
<feature type="transmembrane region" description="Helical" evidence="8">
    <location>
        <begin position="283"/>
        <end position="303"/>
    </location>
</feature>
<keyword evidence="6 8" id="KW-1133">Transmembrane helix</keyword>
<protein>
    <submittedName>
        <fullName evidence="10">MFS transporter</fullName>
    </submittedName>
</protein>
<evidence type="ECO:0000256" key="6">
    <source>
        <dbReference type="ARBA" id="ARBA00022989"/>
    </source>
</evidence>
<dbReference type="InterPro" id="IPR005829">
    <property type="entry name" value="Sugar_transporter_CS"/>
</dbReference>
<evidence type="ECO:0000256" key="4">
    <source>
        <dbReference type="ARBA" id="ARBA00022692"/>
    </source>
</evidence>
<dbReference type="AlphaFoldDB" id="A0A4Q5LF11"/>
<dbReference type="EMBL" id="SEWE01000004">
    <property type="protein sequence ID" value="RYU83214.1"/>
    <property type="molecule type" value="Genomic_DNA"/>
</dbReference>
<keyword evidence="2" id="KW-0813">Transport</keyword>
<feature type="transmembrane region" description="Helical" evidence="8">
    <location>
        <begin position="121"/>
        <end position="144"/>
    </location>
</feature>
<dbReference type="SUPFAM" id="SSF103473">
    <property type="entry name" value="MFS general substrate transporter"/>
    <property type="match status" value="1"/>
</dbReference>
<dbReference type="InterPro" id="IPR051084">
    <property type="entry name" value="H+-coupled_symporters"/>
</dbReference>
<dbReference type="InterPro" id="IPR005828">
    <property type="entry name" value="MFS_sugar_transport-like"/>
</dbReference>
<comment type="caution">
    <text evidence="10">The sequence shown here is derived from an EMBL/GenBank/DDBJ whole genome shotgun (WGS) entry which is preliminary data.</text>
</comment>
<evidence type="ECO:0000256" key="8">
    <source>
        <dbReference type="SAM" id="Phobius"/>
    </source>
</evidence>
<dbReference type="FunFam" id="1.20.1250.20:FF:000001">
    <property type="entry name" value="Dicarboxylate MFS transporter"/>
    <property type="match status" value="1"/>
</dbReference>
<feature type="transmembrane region" description="Helical" evidence="8">
    <location>
        <begin position="376"/>
        <end position="397"/>
    </location>
</feature>
<keyword evidence="5" id="KW-0769">Symport</keyword>
<feature type="transmembrane region" description="Helical" evidence="8">
    <location>
        <begin position="196"/>
        <end position="215"/>
    </location>
</feature>
<dbReference type="GO" id="GO:0015293">
    <property type="term" value="F:symporter activity"/>
    <property type="evidence" value="ECO:0007669"/>
    <property type="project" value="UniProtKB-KW"/>
</dbReference>
<dbReference type="Gene3D" id="1.20.1250.20">
    <property type="entry name" value="MFS general substrate transporter like domains"/>
    <property type="match status" value="1"/>
</dbReference>
<dbReference type="Proteomes" id="UP000294155">
    <property type="component" value="Unassembled WGS sequence"/>
</dbReference>
<dbReference type="InterPro" id="IPR036259">
    <property type="entry name" value="MFS_trans_sf"/>
</dbReference>
<evidence type="ECO:0000256" key="1">
    <source>
        <dbReference type="ARBA" id="ARBA00004651"/>
    </source>
</evidence>
<evidence type="ECO:0000256" key="5">
    <source>
        <dbReference type="ARBA" id="ARBA00022847"/>
    </source>
</evidence>
<reference evidence="10 11" key="1">
    <citation type="submission" date="2019-02" db="EMBL/GenBank/DDBJ databases">
        <title>Bacterial novel species isolated from soil.</title>
        <authorList>
            <person name="Jung H.-Y."/>
        </authorList>
    </citation>
    <scope>NUCLEOTIDE SEQUENCE [LARGE SCALE GENOMIC DNA]</scope>
    <source>
        <strain evidence="10 11">1-3-3-3</strain>
    </source>
</reference>
<feature type="transmembrane region" description="Helical" evidence="8">
    <location>
        <begin position="164"/>
        <end position="184"/>
    </location>
</feature>
<evidence type="ECO:0000256" key="3">
    <source>
        <dbReference type="ARBA" id="ARBA00022475"/>
    </source>
</evidence>
<feature type="transmembrane region" description="Helical" evidence="8">
    <location>
        <begin position="96"/>
        <end position="115"/>
    </location>
</feature>
<dbReference type="PROSITE" id="PS50850">
    <property type="entry name" value="MFS"/>
    <property type="match status" value="1"/>
</dbReference>
<evidence type="ECO:0000256" key="7">
    <source>
        <dbReference type="ARBA" id="ARBA00023136"/>
    </source>
</evidence>
<dbReference type="GO" id="GO:0005886">
    <property type="term" value="C:plasma membrane"/>
    <property type="evidence" value="ECO:0007669"/>
    <property type="project" value="UniProtKB-SubCell"/>
</dbReference>
<feature type="transmembrane region" description="Helical" evidence="8">
    <location>
        <begin position="315"/>
        <end position="337"/>
    </location>
</feature>
<dbReference type="OrthoDB" id="9783227at2"/>
<feature type="transmembrane region" description="Helical" evidence="8">
    <location>
        <begin position="343"/>
        <end position="364"/>
    </location>
</feature>
<comment type="subcellular location">
    <subcellularLocation>
        <location evidence="1">Cell membrane</location>
        <topology evidence="1">Multi-pass membrane protein</topology>
    </subcellularLocation>
</comment>
<feature type="transmembrane region" description="Helical" evidence="8">
    <location>
        <begin position="21"/>
        <end position="41"/>
    </location>
</feature>
<dbReference type="RefSeq" id="WP_129919594.1">
    <property type="nucleotide sequence ID" value="NZ_SEWE01000004.1"/>
</dbReference>
<keyword evidence="4 8" id="KW-0812">Transmembrane</keyword>
<evidence type="ECO:0000313" key="10">
    <source>
        <dbReference type="EMBL" id="RYU83214.1"/>
    </source>
</evidence>
<dbReference type="PANTHER" id="PTHR43528:SF5">
    <property type="entry name" value="PROLINE_BETAINE TRANSPORTER"/>
    <property type="match status" value="1"/>
</dbReference>
<evidence type="ECO:0000259" key="9">
    <source>
        <dbReference type="PROSITE" id="PS50850"/>
    </source>
</evidence>
<dbReference type="Pfam" id="PF00083">
    <property type="entry name" value="Sugar_tr"/>
    <property type="match status" value="2"/>
</dbReference>
<gene>
    <name evidence="10" type="ORF">EWM57_02710</name>
</gene>
<sequence>MVLLAPPVAAAAPEQISRRRLLAIFSGSVGNLVEWYDWYVFSAFSLYFSASFFPSGDTTAQLLQTAGIFALGFLMRPIGGWMFGRIADKVGRKQSMTLSVLLMSLGSLLIALTPTYQTVGIVAPILLLTARLLQGLSVGGEYGVSATYLSETATRRRRGFYSSFLYFTLIGAQLLALGIQLVLLKVLLTEAELQAWGWRIPFVVGALLSVVALYLRQHLTETAAFVAQQQVPEEQRGSLQVLRRYPRSVLKVIGLTVGGTLAFYTLTTYMLKFLVNTAHMTRGAATNTCFLALLGFAAMQPGFGALADRIGRRPLLIGFGLLGSLGSVPLLTALSHVTRPAPALGLLLLASVVVSGYTSISAVVKSELFPTEIRALGIGLPHALTVAVFGGTAEYIALWCKGIGHEAYFYWYVAGCIAISLVVSLLMTETQRTSYHDHDGHPPA</sequence>
<dbReference type="InterPro" id="IPR020846">
    <property type="entry name" value="MFS_dom"/>
</dbReference>
<keyword evidence="7 8" id="KW-0472">Membrane</keyword>
<organism evidence="10 11">
    <name type="scientific">Hymenobacter persicinus</name>
    <dbReference type="NCBI Taxonomy" id="2025506"/>
    <lineage>
        <taxon>Bacteria</taxon>
        <taxon>Pseudomonadati</taxon>
        <taxon>Bacteroidota</taxon>
        <taxon>Cytophagia</taxon>
        <taxon>Cytophagales</taxon>
        <taxon>Hymenobacteraceae</taxon>
        <taxon>Hymenobacter</taxon>
    </lineage>
</organism>
<dbReference type="PROSITE" id="PS00217">
    <property type="entry name" value="SUGAR_TRANSPORT_2"/>
    <property type="match status" value="1"/>
</dbReference>
<evidence type="ECO:0000256" key="2">
    <source>
        <dbReference type="ARBA" id="ARBA00022448"/>
    </source>
</evidence>
<keyword evidence="3" id="KW-1003">Cell membrane</keyword>
<feature type="domain" description="Major facilitator superfamily (MFS) profile" evidence="9">
    <location>
        <begin position="23"/>
        <end position="432"/>
    </location>
</feature>
<dbReference type="CDD" id="cd17367">
    <property type="entry name" value="MFS_KgtP"/>
    <property type="match status" value="1"/>
</dbReference>
<feature type="transmembrane region" description="Helical" evidence="8">
    <location>
        <begin position="61"/>
        <end position="84"/>
    </location>
</feature>
<feature type="transmembrane region" description="Helical" evidence="8">
    <location>
        <begin position="409"/>
        <end position="428"/>
    </location>
</feature>
<accession>A0A4Q5LF11</accession>
<proteinExistence type="predicted"/>
<feature type="transmembrane region" description="Helical" evidence="8">
    <location>
        <begin position="249"/>
        <end position="271"/>
    </location>
</feature>
<name>A0A4Q5LF11_9BACT</name>